<proteinExistence type="predicted"/>
<name>A0ABV1B033_9FIRM</name>
<dbReference type="Pfam" id="PF17479">
    <property type="entry name" value="DUF3048_C"/>
    <property type="match status" value="1"/>
</dbReference>
<organism evidence="4 5">
    <name type="scientific">Coprococcus intestinihominis</name>
    <dbReference type="NCBI Taxonomy" id="3133154"/>
    <lineage>
        <taxon>Bacteria</taxon>
        <taxon>Bacillati</taxon>
        <taxon>Bacillota</taxon>
        <taxon>Clostridia</taxon>
        <taxon>Lachnospirales</taxon>
        <taxon>Lachnospiraceae</taxon>
        <taxon>Coprococcus</taxon>
    </lineage>
</organism>
<accession>A0ABV1B033</accession>
<gene>
    <name evidence="4" type="ORF">WMO25_01655</name>
</gene>
<dbReference type="Gene3D" id="3.50.90.10">
    <property type="entry name" value="YerB-like"/>
    <property type="match status" value="1"/>
</dbReference>
<evidence type="ECO:0000313" key="5">
    <source>
        <dbReference type="Proteomes" id="UP001469749"/>
    </source>
</evidence>
<feature type="domain" description="DUF3048" evidence="3">
    <location>
        <begin position="243"/>
        <end position="350"/>
    </location>
</feature>
<dbReference type="InterPro" id="IPR035328">
    <property type="entry name" value="DUF3048_C"/>
</dbReference>
<evidence type="ECO:0000313" key="4">
    <source>
        <dbReference type="EMBL" id="MEQ2363799.1"/>
    </source>
</evidence>
<dbReference type="EMBL" id="JBBMEK010000010">
    <property type="protein sequence ID" value="MEQ2363799.1"/>
    <property type="molecule type" value="Genomic_DNA"/>
</dbReference>
<dbReference type="PROSITE" id="PS51257">
    <property type="entry name" value="PROKAR_LIPOPROTEIN"/>
    <property type="match status" value="1"/>
</dbReference>
<reference evidence="4 5" key="1">
    <citation type="submission" date="2024-03" db="EMBL/GenBank/DDBJ databases">
        <title>Human intestinal bacterial collection.</title>
        <authorList>
            <person name="Pauvert C."/>
            <person name="Hitch T.C.A."/>
            <person name="Clavel T."/>
        </authorList>
    </citation>
    <scope>NUCLEOTIDE SEQUENCE [LARGE SCALE GENOMIC DNA]</scope>
    <source>
        <strain evidence="4 5">CLA-AA-H190</strain>
    </source>
</reference>
<keyword evidence="1" id="KW-0732">Signal</keyword>
<dbReference type="Pfam" id="PF11258">
    <property type="entry name" value="DUF3048"/>
    <property type="match status" value="1"/>
</dbReference>
<feature type="chain" id="PRO_5045295232" evidence="1">
    <location>
        <begin position="24"/>
        <end position="363"/>
    </location>
</feature>
<feature type="signal peptide" evidence="1">
    <location>
        <begin position="1"/>
        <end position="23"/>
    </location>
</feature>
<keyword evidence="5" id="KW-1185">Reference proteome</keyword>
<evidence type="ECO:0000256" key="1">
    <source>
        <dbReference type="SAM" id="SignalP"/>
    </source>
</evidence>
<dbReference type="InterPro" id="IPR021416">
    <property type="entry name" value="DUF3048_N"/>
</dbReference>
<evidence type="ECO:0000259" key="2">
    <source>
        <dbReference type="Pfam" id="PF11258"/>
    </source>
</evidence>
<feature type="domain" description="DUF3048" evidence="2">
    <location>
        <begin position="69"/>
        <end position="211"/>
    </location>
</feature>
<protein>
    <submittedName>
        <fullName evidence="4">DUF3048 domain-containing protein</fullName>
    </submittedName>
</protein>
<sequence length="363" mass="40647">MKKMKYGMTAVCLAVGMMLAVTACGGKKTESTETETQTAVTVETQTESETETEAETEAALPAGEMYSYLTGEPVSETIGKQRPYAIMINNIDVSLPQSGVSQAEMIYEAQVEGGITRLLALFQDVDNVEKIGSVRSARHNYIDFANDNDAIYVHYGQSRFALERIENENITTIHGISSYEPKVFYRSTDRVAPHNVYTTGKMLAAGLEVTGLTRDYPEGYTPRLQFNHVDTELKDGINAQKVNIPFDSKPYFTYNTEDGLYYRYQFGEAHIDRENNEQLAFKNIIVQYVAQKSISEEDYQDMTLNGSGKGLYITDGKAEEITWKRNDNADKTKYYDASGNEISLNPGKTFFEVVSDSKTVTLE</sequence>
<dbReference type="RefSeq" id="WP_349083705.1">
    <property type="nucleotide sequence ID" value="NZ_JBBMEK010000010.1"/>
</dbReference>
<dbReference type="Proteomes" id="UP001469749">
    <property type="component" value="Unassembled WGS sequence"/>
</dbReference>
<dbReference type="InterPro" id="IPR023158">
    <property type="entry name" value="YerB-like_sf"/>
</dbReference>
<dbReference type="SUPFAM" id="SSF159774">
    <property type="entry name" value="YerB-like"/>
    <property type="match status" value="1"/>
</dbReference>
<evidence type="ECO:0000259" key="3">
    <source>
        <dbReference type="Pfam" id="PF17479"/>
    </source>
</evidence>
<comment type="caution">
    <text evidence="4">The sequence shown here is derived from an EMBL/GenBank/DDBJ whole genome shotgun (WGS) entry which is preliminary data.</text>
</comment>